<gene>
    <name evidence="2" type="ORF">CHH72_21730</name>
</gene>
<proteinExistence type="predicted"/>
<dbReference type="AlphaFoldDB" id="A0A268NTK2"/>
<organism evidence="2 3">
    <name type="scientific">Shouchella clausii</name>
    <name type="common">Alkalihalobacillus clausii</name>
    <dbReference type="NCBI Taxonomy" id="79880"/>
    <lineage>
        <taxon>Bacteria</taxon>
        <taxon>Bacillati</taxon>
        <taxon>Bacillota</taxon>
        <taxon>Bacilli</taxon>
        <taxon>Bacillales</taxon>
        <taxon>Bacillaceae</taxon>
        <taxon>Shouchella</taxon>
    </lineage>
</organism>
<dbReference type="Gene3D" id="3.10.180.10">
    <property type="entry name" value="2,3-Dihydroxybiphenyl 1,2-Dioxygenase, domain 1"/>
    <property type="match status" value="1"/>
</dbReference>
<dbReference type="PROSITE" id="PS51819">
    <property type="entry name" value="VOC"/>
    <property type="match status" value="1"/>
</dbReference>
<dbReference type="Proteomes" id="UP000216207">
    <property type="component" value="Unassembled WGS sequence"/>
</dbReference>
<dbReference type="EMBL" id="NPCC01000047">
    <property type="protein sequence ID" value="PAE86806.1"/>
    <property type="molecule type" value="Genomic_DNA"/>
</dbReference>
<reference evidence="2 3" key="1">
    <citation type="submission" date="2017-07" db="EMBL/GenBank/DDBJ databases">
        <title>Isolation and whole genome analysis of endospore-forming bacteria from heroin.</title>
        <authorList>
            <person name="Kalinowski J."/>
            <person name="Ahrens B."/>
            <person name="Al-Dilaimi A."/>
            <person name="Winkler A."/>
            <person name="Wibberg D."/>
            <person name="Schleenbecker U."/>
            <person name="Ruckert C."/>
            <person name="Wolfel R."/>
            <person name="Grass G."/>
        </authorList>
    </citation>
    <scope>NUCLEOTIDE SEQUENCE [LARGE SCALE GENOMIC DNA]</scope>
    <source>
        <strain evidence="2 3">7539</strain>
    </source>
</reference>
<comment type="caution">
    <text evidence="2">The sequence shown here is derived from an EMBL/GenBank/DDBJ whole genome shotgun (WGS) entry which is preliminary data.</text>
</comment>
<dbReference type="SUPFAM" id="SSF54593">
    <property type="entry name" value="Glyoxalase/Bleomycin resistance protein/Dihydroxybiphenyl dioxygenase"/>
    <property type="match status" value="1"/>
</dbReference>
<dbReference type="Pfam" id="PF00903">
    <property type="entry name" value="Glyoxalase"/>
    <property type="match status" value="1"/>
</dbReference>
<evidence type="ECO:0000313" key="3">
    <source>
        <dbReference type="Proteomes" id="UP000216207"/>
    </source>
</evidence>
<feature type="domain" description="VOC" evidence="1">
    <location>
        <begin position="9"/>
        <end position="121"/>
    </location>
</feature>
<protein>
    <recommendedName>
        <fullName evidence="1">VOC domain-containing protein</fullName>
    </recommendedName>
</protein>
<dbReference type="InterPro" id="IPR037523">
    <property type="entry name" value="VOC_core"/>
</dbReference>
<name>A0A268NTK2_SHOCL</name>
<evidence type="ECO:0000259" key="1">
    <source>
        <dbReference type="PROSITE" id="PS51819"/>
    </source>
</evidence>
<evidence type="ECO:0000313" key="2">
    <source>
        <dbReference type="EMBL" id="PAE86806.1"/>
    </source>
</evidence>
<sequence length="127" mass="14628">MNEAGAVVKIHHLGLAVADLQAAWPYYVATLGFRWEWCISTGEERFAFFRKGPFTLELVETELEGQTLHLAFSLADHEAFAVLENTKKRGFALTERFLLNRDEESLYFVHPNGEEVEFIVHPKMKWA</sequence>
<dbReference type="InterPro" id="IPR004360">
    <property type="entry name" value="Glyas_Fos-R_dOase_dom"/>
</dbReference>
<accession>A0A268NTK2</accession>
<dbReference type="InterPro" id="IPR029068">
    <property type="entry name" value="Glyas_Bleomycin-R_OHBP_Dase"/>
</dbReference>